<dbReference type="Proteomes" id="UP000828390">
    <property type="component" value="Unassembled WGS sequence"/>
</dbReference>
<protein>
    <submittedName>
        <fullName evidence="3">Uncharacterized protein</fullName>
    </submittedName>
</protein>
<dbReference type="InterPro" id="IPR027417">
    <property type="entry name" value="P-loop_NTPase"/>
</dbReference>
<dbReference type="PRINTS" id="PR00449">
    <property type="entry name" value="RASTRNSFRMNG"/>
</dbReference>
<dbReference type="EMBL" id="JAIWYP010000014">
    <property type="protein sequence ID" value="KAH3707740.1"/>
    <property type="molecule type" value="Genomic_DNA"/>
</dbReference>
<evidence type="ECO:0000256" key="1">
    <source>
        <dbReference type="ARBA" id="ARBA00022741"/>
    </source>
</evidence>
<reference evidence="3" key="2">
    <citation type="submission" date="2020-11" db="EMBL/GenBank/DDBJ databases">
        <authorList>
            <person name="McCartney M.A."/>
            <person name="Auch B."/>
            <person name="Kono T."/>
            <person name="Mallez S."/>
            <person name="Becker A."/>
            <person name="Gohl D.M."/>
            <person name="Silverstein K.A.T."/>
            <person name="Koren S."/>
            <person name="Bechman K.B."/>
            <person name="Herman A."/>
            <person name="Abrahante J.E."/>
            <person name="Garbe J."/>
        </authorList>
    </citation>
    <scope>NUCLEOTIDE SEQUENCE</scope>
    <source>
        <strain evidence="3">Duluth1</strain>
        <tissue evidence="3">Whole animal</tissue>
    </source>
</reference>
<organism evidence="3 4">
    <name type="scientific">Dreissena polymorpha</name>
    <name type="common">Zebra mussel</name>
    <name type="synonym">Mytilus polymorpha</name>
    <dbReference type="NCBI Taxonomy" id="45954"/>
    <lineage>
        <taxon>Eukaryota</taxon>
        <taxon>Metazoa</taxon>
        <taxon>Spiralia</taxon>
        <taxon>Lophotrochozoa</taxon>
        <taxon>Mollusca</taxon>
        <taxon>Bivalvia</taxon>
        <taxon>Autobranchia</taxon>
        <taxon>Heteroconchia</taxon>
        <taxon>Euheterodonta</taxon>
        <taxon>Imparidentia</taxon>
        <taxon>Neoheterodontei</taxon>
        <taxon>Myida</taxon>
        <taxon>Dreissenoidea</taxon>
        <taxon>Dreissenidae</taxon>
        <taxon>Dreissena</taxon>
    </lineage>
</organism>
<reference evidence="3" key="1">
    <citation type="journal article" date="2019" name="bioRxiv">
        <title>The Genome of the Zebra Mussel, Dreissena polymorpha: A Resource for Invasive Species Research.</title>
        <authorList>
            <person name="McCartney M.A."/>
            <person name="Auch B."/>
            <person name="Kono T."/>
            <person name="Mallez S."/>
            <person name="Zhang Y."/>
            <person name="Obille A."/>
            <person name="Becker A."/>
            <person name="Abrahante J.E."/>
            <person name="Garbe J."/>
            <person name="Badalamenti J.P."/>
            <person name="Herman A."/>
            <person name="Mangelson H."/>
            <person name="Liachko I."/>
            <person name="Sullivan S."/>
            <person name="Sone E.D."/>
            <person name="Koren S."/>
            <person name="Silverstein K.A.T."/>
            <person name="Beckman K.B."/>
            <person name="Gohl D.M."/>
        </authorList>
    </citation>
    <scope>NUCLEOTIDE SEQUENCE</scope>
    <source>
        <strain evidence="3">Duluth1</strain>
        <tissue evidence="3">Whole animal</tissue>
    </source>
</reference>
<gene>
    <name evidence="3" type="ORF">DPMN_067152</name>
</gene>
<evidence type="ECO:0000313" key="3">
    <source>
        <dbReference type="EMBL" id="KAH3707740.1"/>
    </source>
</evidence>
<dbReference type="SMART" id="SM00175">
    <property type="entry name" value="RAB"/>
    <property type="match status" value="1"/>
</dbReference>
<sequence>MNTTEYNYVFKCVIIGDCHVGKTALLRRMLGEDFLPKPAPMRTSPISQRHLQCVEKIFTTSEEDRVKLQVYDTMGLERHRSLTLSYYRDAHVCFICYNVHNPESLSNLQTWLADVDKYLGRDTRVVKILVGINSRAPALLEDVPLPEMQKDFVVVEPITKWPTELAQAHGALTYEVKLYDKADVEKCFQTAVDSLVKREQYKHGKNIVLKNGSVHLSADSSQTSSCC</sequence>
<keyword evidence="1" id="KW-0547">Nucleotide-binding</keyword>
<evidence type="ECO:0000256" key="2">
    <source>
        <dbReference type="ARBA" id="ARBA00023134"/>
    </source>
</evidence>
<accession>A0A9D3YZ76</accession>
<name>A0A9D3YZ76_DREPO</name>
<dbReference type="PANTHER" id="PTHR47977">
    <property type="entry name" value="RAS-RELATED PROTEIN RAB"/>
    <property type="match status" value="1"/>
</dbReference>
<dbReference type="InterPro" id="IPR050227">
    <property type="entry name" value="Rab"/>
</dbReference>
<dbReference type="SMART" id="SM00174">
    <property type="entry name" value="RHO"/>
    <property type="match status" value="1"/>
</dbReference>
<dbReference type="PROSITE" id="PS51419">
    <property type="entry name" value="RAB"/>
    <property type="match status" value="1"/>
</dbReference>
<dbReference type="InterPro" id="IPR001806">
    <property type="entry name" value="Small_GTPase"/>
</dbReference>
<dbReference type="FunFam" id="3.40.50.300:FF:001447">
    <property type="entry name" value="Ras-related protein Rab-1B"/>
    <property type="match status" value="1"/>
</dbReference>
<dbReference type="CDD" id="cd00154">
    <property type="entry name" value="Rab"/>
    <property type="match status" value="1"/>
</dbReference>
<comment type="caution">
    <text evidence="3">The sequence shown here is derived from an EMBL/GenBank/DDBJ whole genome shotgun (WGS) entry which is preliminary data.</text>
</comment>
<dbReference type="AlphaFoldDB" id="A0A9D3YZ76"/>
<keyword evidence="4" id="KW-1185">Reference proteome</keyword>
<evidence type="ECO:0000313" key="4">
    <source>
        <dbReference type="Proteomes" id="UP000828390"/>
    </source>
</evidence>
<dbReference type="GO" id="GO:0003924">
    <property type="term" value="F:GTPase activity"/>
    <property type="evidence" value="ECO:0007669"/>
    <property type="project" value="InterPro"/>
</dbReference>
<dbReference type="OrthoDB" id="6116537at2759"/>
<dbReference type="GO" id="GO:0005525">
    <property type="term" value="F:GTP binding"/>
    <property type="evidence" value="ECO:0007669"/>
    <property type="project" value="UniProtKB-KW"/>
</dbReference>
<dbReference type="SUPFAM" id="SSF52540">
    <property type="entry name" value="P-loop containing nucleoside triphosphate hydrolases"/>
    <property type="match status" value="1"/>
</dbReference>
<proteinExistence type="predicted"/>
<keyword evidence="2" id="KW-0342">GTP-binding</keyword>
<dbReference type="Gene3D" id="3.40.50.300">
    <property type="entry name" value="P-loop containing nucleotide triphosphate hydrolases"/>
    <property type="match status" value="1"/>
</dbReference>
<dbReference type="Pfam" id="PF00071">
    <property type="entry name" value="Ras"/>
    <property type="match status" value="1"/>
</dbReference>